<accession>A0ABY4W5H8</accession>
<evidence type="ECO:0000313" key="3">
    <source>
        <dbReference type="EMBL" id="USG62445.1"/>
    </source>
</evidence>
<evidence type="ECO:0000259" key="2">
    <source>
        <dbReference type="Pfam" id="PF17954"/>
    </source>
</evidence>
<dbReference type="PANTHER" id="PTHR43212">
    <property type="entry name" value="QUERCETIN 2,3-DIOXYGENASE"/>
    <property type="match status" value="1"/>
</dbReference>
<feature type="region of interest" description="Disordered" evidence="1">
    <location>
        <begin position="1"/>
        <end position="22"/>
    </location>
</feature>
<dbReference type="Pfam" id="PF17954">
    <property type="entry name" value="Pirin_C_2"/>
    <property type="match status" value="1"/>
</dbReference>
<gene>
    <name evidence="3" type="ORF">NBZ79_05575</name>
</gene>
<dbReference type="PANTHER" id="PTHR43212:SF3">
    <property type="entry name" value="QUERCETIN 2,3-DIOXYGENASE"/>
    <property type="match status" value="1"/>
</dbReference>
<dbReference type="SUPFAM" id="SSF51182">
    <property type="entry name" value="RmlC-like cupins"/>
    <property type="match status" value="1"/>
</dbReference>
<dbReference type="CDD" id="cd20311">
    <property type="entry name" value="cupin_Yhhw_C"/>
    <property type="match status" value="1"/>
</dbReference>
<keyword evidence="4" id="KW-1185">Reference proteome</keyword>
<sequence length="113" mass="12362">MPERTGQEPSYEQKAFSEEEKRGQLRLIGSRNGRDGSITIHQDVDLYATVLKEDDTVSHELAAGRKAWLHVVDGALKIGDETLNHGDGVAIEGPQTITLTGTLSAEVLLFDMD</sequence>
<name>A0ABY4W5H8_9PROT</name>
<evidence type="ECO:0000256" key="1">
    <source>
        <dbReference type="SAM" id="MobiDB-lite"/>
    </source>
</evidence>
<dbReference type="Gene3D" id="2.60.120.10">
    <property type="entry name" value="Jelly Rolls"/>
    <property type="match status" value="1"/>
</dbReference>
<dbReference type="InterPro" id="IPR014710">
    <property type="entry name" value="RmlC-like_jellyroll"/>
</dbReference>
<feature type="domain" description="Quercetin 2,3-dioxygenase C-terminal cupin" evidence="2">
    <location>
        <begin position="27"/>
        <end position="112"/>
    </location>
</feature>
<organism evidence="3 4">
    <name type="scientific">Sneathiella marina</name>
    <dbReference type="NCBI Taxonomy" id="2950108"/>
    <lineage>
        <taxon>Bacteria</taxon>
        <taxon>Pseudomonadati</taxon>
        <taxon>Pseudomonadota</taxon>
        <taxon>Alphaproteobacteria</taxon>
        <taxon>Sneathiellales</taxon>
        <taxon>Sneathiellaceae</taxon>
        <taxon>Sneathiella</taxon>
    </lineage>
</organism>
<dbReference type="InterPro" id="IPR041602">
    <property type="entry name" value="Quercetinase_C"/>
</dbReference>
<dbReference type="InterPro" id="IPR012093">
    <property type="entry name" value="Pirin"/>
</dbReference>
<dbReference type="Proteomes" id="UP001056291">
    <property type="component" value="Chromosome"/>
</dbReference>
<protein>
    <recommendedName>
        <fullName evidence="2">Quercetin 2,3-dioxygenase C-terminal cupin domain-containing protein</fullName>
    </recommendedName>
</protein>
<dbReference type="InterPro" id="IPR011051">
    <property type="entry name" value="RmlC_Cupin_sf"/>
</dbReference>
<reference evidence="3" key="1">
    <citation type="submission" date="2022-06" db="EMBL/GenBank/DDBJ databases">
        <title>Sneathiella actinostolidae sp. nov., isolated from a sea anemonein the Western Pacific Ocean.</title>
        <authorList>
            <person name="Wei M.J."/>
        </authorList>
    </citation>
    <scope>NUCLEOTIDE SEQUENCE</scope>
    <source>
        <strain evidence="3">PHK-P5</strain>
    </source>
</reference>
<evidence type="ECO:0000313" key="4">
    <source>
        <dbReference type="Proteomes" id="UP001056291"/>
    </source>
</evidence>
<dbReference type="EMBL" id="CP098747">
    <property type="protein sequence ID" value="USG62445.1"/>
    <property type="molecule type" value="Genomic_DNA"/>
</dbReference>
<proteinExistence type="predicted"/>